<dbReference type="Pfam" id="PF02517">
    <property type="entry name" value="Rce1-like"/>
    <property type="match status" value="1"/>
</dbReference>
<evidence type="ECO:0000256" key="1">
    <source>
        <dbReference type="SAM" id="Phobius"/>
    </source>
</evidence>
<comment type="caution">
    <text evidence="3">The sequence shown here is derived from an EMBL/GenBank/DDBJ whole genome shotgun (WGS) entry which is preliminary data.</text>
</comment>
<dbReference type="Gene3D" id="2.30.42.10">
    <property type="match status" value="1"/>
</dbReference>
<gene>
    <name evidence="3" type="ORF">S06H3_18893</name>
</gene>
<evidence type="ECO:0000259" key="2">
    <source>
        <dbReference type="SMART" id="SM00228"/>
    </source>
</evidence>
<dbReference type="AlphaFoldDB" id="X1M8U0"/>
<evidence type="ECO:0000313" key="3">
    <source>
        <dbReference type="EMBL" id="GAI02779.1"/>
    </source>
</evidence>
<sequence>MVIAATVQAALFAIPHFYGLAWTTVLFGEGLCLLGIYLWRKTLLTPIFVHAFHNLLFVILLLAAAVSYTNAAQLGVLLDPHEEGCLIVEVMSGSAADTAGLLVDDIVTSIDDRPVESPEGLVHVIQSSQIGDRVVIAIIRNGKG</sequence>
<feature type="transmembrane region" description="Helical" evidence="1">
    <location>
        <begin position="51"/>
        <end position="68"/>
    </location>
</feature>
<dbReference type="InterPro" id="IPR003675">
    <property type="entry name" value="Rce1/LyrA-like_dom"/>
</dbReference>
<dbReference type="InterPro" id="IPR001478">
    <property type="entry name" value="PDZ"/>
</dbReference>
<proteinExistence type="predicted"/>
<keyword evidence="1" id="KW-1133">Transmembrane helix</keyword>
<protein>
    <recommendedName>
        <fullName evidence="2">PDZ domain-containing protein</fullName>
    </recommendedName>
</protein>
<keyword evidence="1" id="KW-0812">Transmembrane</keyword>
<feature type="transmembrane region" description="Helical" evidence="1">
    <location>
        <begin position="20"/>
        <end position="39"/>
    </location>
</feature>
<name>X1M8U0_9ZZZZ</name>
<dbReference type="SUPFAM" id="SSF50156">
    <property type="entry name" value="PDZ domain-like"/>
    <property type="match status" value="1"/>
</dbReference>
<dbReference type="Pfam" id="PF13180">
    <property type="entry name" value="PDZ_2"/>
    <property type="match status" value="1"/>
</dbReference>
<dbReference type="GO" id="GO:0080120">
    <property type="term" value="P:CAAX-box protein maturation"/>
    <property type="evidence" value="ECO:0007669"/>
    <property type="project" value="UniProtKB-ARBA"/>
</dbReference>
<feature type="non-terminal residue" evidence="3">
    <location>
        <position position="144"/>
    </location>
</feature>
<dbReference type="EMBL" id="BARV01009609">
    <property type="protein sequence ID" value="GAI02779.1"/>
    <property type="molecule type" value="Genomic_DNA"/>
</dbReference>
<organism evidence="3">
    <name type="scientific">marine sediment metagenome</name>
    <dbReference type="NCBI Taxonomy" id="412755"/>
    <lineage>
        <taxon>unclassified sequences</taxon>
        <taxon>metagenomes</taxon>
        <taxon>ecological metagenomes</taxon>
    </lineage>
</organism>
<dbReference type="SMART" id="SM00228">
    <property type="entry name" value="PDZ"/>
    <property type="match status" value="1"/>
</dbReference>
<reference evidence="3" key="1">
    <citation type="journal article" date="2014" name="Front. Microbiol.">
        <title>High frequency of phylogenetically diverse reductive dehalogenase-homologous genes in deep subseafloor sedimentary metagenomes.</title>
        <authorList>
            <person name="Kawai M."/>
            <person name="Futagami T."/>
            <person name="Toyoda A."/>
            <person name="Takaki Y."/>
            <person name="Nishi S."/>
            <person name="Hori S."/>
            <person name="Arai W."/>
            <person name="Tsubouchi T."/>
            <person name="Morono Y."/>
            <person name="Uchiyama I."/>
            <person name="Ito T."/>
            <person name="Fujiyama A."/>
            <person name="Inagaki F."/>
            <person name="Takami H."/>
        </authorList>
    </citation>
    <scope>NUCLEOTIDE SEQUENCE</scope>
    <source>
        <strain evidence="3">Expedition CK06-06</strain>
    </source>
</reference>
<keyword evidence="1" id="KW-0472">Membrane</keyword>
<accession>X1M8U0</accession>
<feature type="domain" description="PDZ" evidence="2">
    <location>
        <begin position="72"/>
        <end position="142"/>
    </location>
</feature>
<dbReference type="GO" id="GO:0004175">
    <property type="term" value="F:endopeptidase activity"/>
    <property type="evidence" value="ECO:0007669"/>
    <property type="project" value="UniProtKB-ARBA"/>
</dbReference>
<dbReference type="InterPro" id="IPR036034">
    <property type="entry name" value="PDZ_sf"/>
</dbReference>